<reference evidence="2" key="1">
    <citation type="journal article" date="2020" name="Nat. Commun.">
        <title>Genome assembly of wild tea tree DASZ reveals pedigree and selection history of tea varieties.</title>
        <authorList>
            <person name="Zhang W."/>
            <person name="Zhang Y."/>
            <person name="Qiu H."/>
            <person name="Guo Y."/>
            <person name="Wan H."/>
            <person name="Zhang X."/>
            <person name="Scossa F."/>
            <person name="Alseekh S."/>
            <person name="Zhang Q."/>
            <person name="Wang P."/>
            <person name="Xu L."/>
            <person name="Schmidt M.H."/>
            <person name="Jia X."/>
            <person name="Li D."/>
            <person name="Zhu A."/>
            <person name="Guo F."/>
            <person name="Chen W."/>
            <person name="Ni D."/>
            <person name="Usadel B."/>
            <person name="Fernie A.R."/>
            <person name="Wen W."/>
        </authorList>
    </citation>
    <scope>NUCLEOTIDE SEQUENCE [LARGE SCALE GENOMIC DNA]</scope>
    <source>
        <strain evidence="2">cv. G240</strain>
    </source>
</reference>
<dbReference type="AlphaFoldDB" id="A0A7J7FTX2"/>
<evidence type="ECO:0000313" key="2">
    <source>
        <dbReference type="Proteomes" id="UP000593564"/>
    </source>
</evidence>
<proteinExistence type="predicted"/>
<evidence type="ECO:0000313" key="1">
    <source>
        <dbReference type="EMBL" id="KAF5931843.1"/>
    </source>
</evidence>
<sequence>MEFISFLEEHNVDLSNVKFSPLTKSTIGALRKWLKSLVGLKKTQSSHQENVGSSVKGRKWRLWRSDKGGHVAASDLSSFGVDDVFSAVVATVVRGTTKEFMVVKQEWAAIRIQTMFRDSLFDWAGQGPRGSTPWRVQWQRSGWGRAVRSACGGPRGSALWQG</sequence>
<keyword evidence="2" id="KW-1185">Reference proteome</keyword>
<dbReference type="Proteomes" id="UP000593564">
    <property type="component" value="Unassembled WGS sequence"/>
</dbReference>
<comment type="caution">
    <text evidence="1">The sequence shown here is derived from an EMBL/GenBank/DDBJ whole genome shotgun (WGS) entry which is preliminary data.</text>
</comment>
<accession>A0A7J7FTX2</accession>
<reference evidence="1 2" key="2">
    <citation type="submission" date="2020-07" db="EMBL/GenBank/DDBJ databases">
        <title>Genome assembly of wild tea tree DASZ reveals pedigree and selection history of tea varieties.</title>
        <authorList>
            <person name="Zhang W."/>
        </authorList>
    </citation>
    <scope>NUCLEOTIDE SEQUENCE [LARGE SCALE GENOMIC DNA]</scope>
    <source>
        <strain evidence="2">cv. G240</strain>
        <tissue evidence="1">Leaf</tissue>
    </source>
</reference>
<dbReference type="EMBL" id="JACBKZ010000014">
    <property type="protein sequence ID" value="KAF5931843.1"/>
    <property type="molecule type" value="Genomic_DNA"/>
</dbReference>
<gene>
    <name evidence="1" type="ORF">HYC85_028014</name>
</gene>
<organism evidence="1 2">
    <name type="scientific">Camellia sinensis</name>
    <name type="common">Tea plant</name>
    <name type="synonym">Thea sinensis</name>
    <dbReference type="NCBI Taxonomy" id="4442"/>
    <lineage>
        <taxon>Eukaryota</taxon>
        <taxon>Viridiplantae</taxon>
        <taxon>Streptophyta</taxon>
        <taxon>Embryophyta</taxon>
        <taxon>Tracheophyta</taxon>
        <taxon>Spermatophyta</taxon>
        <taxon>Magnoliopsida</taxon>
        <taxon>eudicotyledons</taxon>
        <taxon>Gunneridae</taxon>
        <taxon>Pentapetalae</taxon>
        <taxon>asterids</taxon>
        <taxon>Ericales</taxon>
        <taxon>Theaceae</taxon>
        <taxon>Camellia</taxon>
    </lineage>
</organism>
<protein>
    <submittedName>
        <fullName evidence="1">Uncharacterized protein</fullName>
    </submittedName>
</protein>
<name>A0A7J7FTX2_CAMSI</name>